<feature type="compositionally biased region" description="Basic and acidic residues" evidence="5">
    <location>
        <begin position="200"/>
        <end position="211"/>
    </location>
</feature>
<feature type="compositionally biased region" description="Low complexity" evidence="5">
    <location>
        <begin position="361"/>
        <end position="385"/>
    </location>
</feature>
<dbReference type="PANTHER" id="PTHR30329:SF21">
    <property type="entry name" value="LIPOPROTEIN YIAD-RELATED"/>
    <property type="match status" value="1"/>
</dbReference>
<feature type="domain" description="OmpA-like" evidence="6">
    <location>
        <begin position="683"/>
        <end position="808"/>
    </location>
</feature>
<dbReference type="Proteomes" id="UP000028181">
    <property type="component" value="Chromosome I"/>
</dbReference>
<name>A0A068SQ00_NEOGA</name>
<dbReference type="InterPro" id="IPR006664">
    <property type="entry name" value="OMP_bac"/>
</dbReference>
<dbReference type="PATRIC" id="fig|1028800.3.peg.1685"/>
<dbReference type="InterPro" id="IPR036737">
    <property type="entry name" value="OmpA-like_sf"/>
</dbReference>
<organism evidence="7 8">
    <name type="scientific">Neorhizobium galegae bv. orientalis str. HAMBI 540</name>
    <dbReference type="NCBI Taxonomy" id="1028800"/>
    <lineage>
        <taxon>Bacteria</taxon>
        <taxon>Pseudomonadati</taxon>
        <taxon>Pseudomonadota</taxon>
        <taxon>Alphaproteobacteria</taxon>
        <taxon>Hyphomicrobiales</taxon>
        <taxon>Rhizobiaceae</taxon>
        <taxon>Rhizobium/Agrobacterium group</taxon>
        <taxon>Neorhizobium</taxon>
    </lineage>
</organism>
<dbReference type="PRINTS" id="PR01021">
    <property type="entry name" value="OMPADOMAIN"/>
</dbReference>
<feature type="region of interest" description="Disordered" evidence="5">
    <location>
        <begin position="65"/>
        <end position="534"/>
    </location>
</feature>
<dbReference type="Gene3D" id="3.30.1330.60">
    <property type="entry name" value="OmpA-like domain"/>
    <property type="match status" value="1"/>
</dbReference>
<dbReference type="PANTHER" id="PTHR30329">
    <property type="entry name" value="STATOR ELEMENT OF FLAGELLAR MOTOR COMPLEX"/>
    <property type="match status" value="1"/>
</dbReference>
<dbReference type="KEGG" id="ngg:RG540_CH16740"/>
<feature type="compositionally biased region" description="Basic and acidic residues" evidence="5">
    <location>
        <begin position="114"/>
        <end position="136"/>
    </location>
</feature>
<keyword evidence="3" id="KW-0998">Cell outer membrane</keyword>
<evidence type="ECO:0000256" key="2">
    <source>
        <dbReference type="ARBA" id="ARBA00023136"/>
    </source>
</evidence>
<evidence type="ECO:0000313" key="7">
    <source>
        <dbReference type="EMBL" id="CDN47846.1"/>
    </source>
</evidence>
<feature type="compositionally biased region" description="Basic and acidic residues" evidence="5">
    <location>
        <begin position="477"/>
        <end position="532"/>
    </location>
</feature>
<proteinExistence type="predicted"/>
<protein>
    <recommendedName>
        <fullName evidence="6">OmpA-like domain-containing protein</fullName>
    </recommendedName>
</protein>
<evidence type="ECO:0000256" key="3">
    <source>
        <dbReference type="ARBA" id="ARBA00023237"/>
    </source>
</evidence>
<gene>
    <name evidence="7" type="ORF">RG540_CH16740</name>
</gene>
<dbReference type="AlphaFoldDB" id="A0A068SQ00"/>
<reference evidence="8" key="1">
    <citation type="journal article" date="2014" name="BMC Genomics">
        <title>Genome sequencing of two Neorhizobium galegae strains reveals a noeT gene responsible for the unusual acetylation of the nodulation factors.</title>
        <authorList>
            <person name="Osterman J."/>
            <person name="Marsh J."/>
            <person name="Laine P.K."/>
            <person name="Zeng Z."/>
            <person name="Alatalo E."/>
            <person name="Sullivan J.T."/>
            <person name="Young J.P."/>
            <person name="Thomas-Oates J."/>
            <person name="Paulin L."/>
            <person name="Lindstrom K."/>
        </authorList>
    </citation>
    <scope>NUCLEOTIDE SEQUENCE [LARGE SCALE GENOMIC DNA]</scope>
    <source>
        <strain evidence="8">HAMBI 540</strain>
    </source>
</reference>
<keyword evidence="8" id="KW-1185">Reference proteome</keyword>
<evidence type="ECO:0000256" key="5">
    <source>
        <dbReference type="SAM" id="MobiDB-lite"/>
    </source>
</evidence>
<evidence type="ECO:0000259" key="6">
    <source>
        <dbReference type="PROSITE" id="PS51123"/>
    </source>
</evidence>
<dbReference type="eggNOG" id="COG3064">
    <property type="taxonomic scope" value="Bacteria"/>
</dbReference>
<dbReference type="eggNOG" id="COG2885">
    <property type="taxonomic scope" value="Bacteria"/>
</dbReference>
<feature type="compositionally biased region" description="Low complexity" evidence="5">
    <location>
        <begin position="453"/>
        <end position="465"/>
    </location>
</feature>
<accession>A0A068SQ00</accession>
<dbReference type="Pfam" id="PF00691">
    <property type="entry name" value="OmpA"/>
    <property type="match status" value="1"/>
</dbReference>
<feature type="compositionally biased region" description="Low complexity" evidence="5">
    <location>
        <begin position="335"/>
        <end position="345"/>
    </location>
</feature>
<dbReference type="SUPFAM" id="SSF103088">
    <property type="entry name" value="OmpA-like"/>
    <property type="match status" value="1"/>
</dbReference>
<keyword evidence="2 4" id="KW-0472">Membrane</keyword>
<evidence type="ECO:0000313" key="8">
    <source>
        <dbReference type="Proteomes" id="UP000028181"/>
    </source>
</evidence>
<dbReference type="EMBL" id="HG938353">
    <property type="protein sequence ID" value="CDN47846.1"/>
    <property type="molecule type" value="Genomic_DNA"/>
</dbReference>
<feature type="compositionally biased region" description="Low complexity" evidence="5">
    <location>
        <begin position="212"/>
        <end position="224"/>
    </location>
</feature>
<dbReference type="GO" id="GO:0009279">
    <property type="term" value="C:cell outer membrane"/>
    <property type="evidence" value="ECO:0007669"/>
    <property type="project" value="UniProtKB-SubCell"/>
</dbReference>
<feature type="compositionally biased region" description="Low complexity" evidence="5">
    <location>
        <begin position="255"/>
        <end position="279"/>
    </location>
</feature>
<dbReference type="InterPro" id="IPR006665">
    <property type="entry name" value="OmpA-like"/>
</dbReference>
<sequence>MKGMTPLEEEMSMSKKFRLFASVAAPLISLPLMLQPAGAAPLRPALEMRPAIEAGQMPGVIEVQQQVIIPPDAQEGEGQQRPRRKPQEGQQQAPAERPQAPPQAQQQEQPQRQRKAEPEAAPREAAPREAAPREAAPRQAPQAERPAAEAPAQERPRRQQQETGQGQGGNDAQPRRPREQPTEPPAAREAQQPKAAPAEKQAETPKPERPATNRAATPEAAPEAPARRDAQQPKEAPAGKQAETPKPQPPATNRAATPEATPEKPASGNAQQPKAAPAEKQAETPKPTQPPATDRATAPGAAPENPARGNATGQAPAQVPGQAPGTGTAQDRRNQQSPANGQAAPGQPPAGETPRRQTTEGQPVVPQGQQVPGQPQGQQATGAQPGTPPTAPQTATTPQQVERAKALAKDPAAAKSGEQVVLPVQNGAAVLDSAKETPSARPPRDGERPRRPAPQQADQQQLAPPKTDAEAQSGTRATREQQQEFRQLSEERGQRLDRRPDFERPQGWDFRDTAGRDGNRDRNGRDRDRDGGRVIISIDNQSVVRHDDSRRFYNDRDRAPQYEQLRDGRVREVIVRDDGTRIVTVRNSYGEIVQRSRVVKGGEEYVLYYSPELMDNRRGRDYVWRDPGDDLPPMRLSVPLDDYIIDTSTEPDRDYYEFLEQPPVERVERVYSLDEVRYSARIRDKVPRIDLDTITFATGSAEIPMNQASSLRKVADAINKVLKRDPSETFLIEGHTDAVGADDSNLVLSDERAESVARVLTDAFAIPPENLATQGYGERYLKVRTDGPQQENRRVTVRRITPLVKPVASNQ</sequence>
<feature type="compositionally biased region" description="Low complexity" evidence="5">
    <location>
        <begin position="88"/>
        <end position="110"/>
    </location>
</feature>
<evidence type="ECO:0000256" key="1">
    <source>
        <dbReference type="ARBA" id="ARBA00004442"/>
    </source>
</evidence>
<feature type="compositionally biased region" description="Low complexity" evidence="5">
    <location>
        <begin position="137"/>
        <end position="151"/>
    </location>
</feature>
<dbReference type="HOGENOM" id="CLU_021407_0_0_5"/>
<dbReference type="CDD" id="cd07185">
    <property type="entry name" value="OmpA_C-like"/>
    <property type="match status" value="1"/>
</dbReference>
<comment type="subcellular location">
    <subcellularLocation>
        <location evidence="1">Cell outer membrane</location>
    </subcellularLocation>
</comment>
<dbReference type="PROSITE" id="PS51123">
    <property type="entry name" value="OMPA_2"/>
    <property type="match status" value="1"/>
</dbReference>
<evidence type="ECO:0000256" key="4">
    <source>
        <dbReference type="PROSITE-ProRule" id="PRU00473"/>
    </source>
</evidence>
<feature type="compositionally biased region" description="Low complexity" evidence="5">
    <location>
        <begin position="185"/>
        <end position="199"/>
    </location>
</feature>
<feature type="compositionally biased region" description="Low complexity" evidence="5">
    <location>
        <begin position="392"/>
        <end position="401"/>
    </location>
</feature>
<dbReference type="InterPro" id="IPR050330">
    <property type="entry name" value="Bact_OuterMem_StrucFunc"/>
</dbReference>